<name>A0ABT0YF56_9ACTN</name>
<gene>
    <name evidence="2" type="ORF">LXN57_44870</name>
</gene>
<evidence type="ECO:0000256" key="1">
    <source>
        <dbReference type="SAM" id="Phobius"/>
    </source>
</evidence>
<reference evidence="2 3" key="1">
    <citation type="submission" date="2022-06" db="EMBL/GenBank/DDBJ databases">
        <title>Actinoplanes abujensis sp. nov., isolated from Nigerian arid soil.</title>
        <authorList>
            <person name="Ding P."/>
        </authorList>
    </citation>
    <scope>NUCLEOTIDE SEQUENCE [LARGE SCALE GENOMIC DNA]</scope>
    <source>
        <strain evidence="3">TRM88002</strain>
    </source>
</reference>
<keyword evidence="3" id="KW-1185">Reference proteome</keyword>
<keyword evidence="1" id="KW-1133">Transmembrane helix</keyword>
<dbReference type="Proteomes" id="UP001523216">
    <property type="component" value="Unassembled WGS sequence"/>
</dbReference>
<feature type="transmembrane region" description="Helical" evidence="1">
    <location>
        <begin position="39"/>
        <end position="62"/>
    </location>
</feature>
<sequence length="99" mass="10462">MTSANAVMQVLFVFAGLGLQTAVQRECSALANPRGARQLVPAAVVVIVVISTLAWCTIGLWASALQLADDVPALRLAVLWAGSSAPMGRPWRPLRPVKV</sequence>
<organism evidence="2 3">
    <name type="scientific">Paractinoplanes hotanensis</name>
    <dbReference type="NCBI Taxonomy" id="2906497"/>
    <lineage>
        <taxon>Bacteria</taxon>
        <taxon>Bacillati</taxon>
        <taxon>Actinomycetota</taxon>
        <taxon>Actinomycetes</taxon>
        <taxon>Micromonosporales</taxon>
        <taxon>Micromonosporaceae</taxon>
        <taxon>Paractinoplanes</taxon>
    </lineage>
</organism>
<protein>
    <submittedName>
        <fullName evidence="2">Uncharacterized protein</fullName>
    </submittedName>
</protein>
<accession>A0ABT0YF56</accession>
<proteinExistence type="predicted"/>
<dbReference type="EMBL" id="JAMQOL010000081">
    <property type="protein sequence ID" value="MCM4084685.1"/>
    <property type="molecule type" value="Genomic_DNA"/>
</dbReference>
<evidence type="ECO:0000313" key="2">
    <source>
        <dbReference type="EMBL" id="MCM4084685.1"/>
    </source>
</evidence>
<evidence type="ECO:0000313" key="3">
    <source>
        <dbReference type="Proteomes" id="UP001523216"/>
    </source>
</evidence>
<keyword evidence="1" id="KW-0812">Transmembrane</keyword>
<dbReference type="RefSeq" id="WP_251804429.1">
    <property type="nucleotide sequence ID" value="NZ_JAMQOL010000081.1"/>
</dbReference>
<keyword evidence="1" id="KW-0472">Membrane</keyword>
<comment type="caution">
    <text evidence="2">The sequence shown here is derived from an EMBL/GenBank/DDBJ whole genome shotgun (WGS) entry which is preliminary data.</text>
</comment>